<feature type="domain" description="ABC transmembrane type-1" evidence="11">
    <location>
        <begin position="16"/>
        <end position="298"/>
    </location>
</feature>
<evidence type="ECO:0000256" key="8">
    <source>
        <dbReference type="ARBA" id="ARBA00023136"/>
    </source>
</evidence>
<dbReference type="EMBL" id="CZBE01000002">
    <property type="protein sequence ID" value="CUP30641.1"/>
    <property type="molecule type" value="Genomic_DNA"/>
</dbReference>
<dbReference type="PANTHER" id="PTHR43394:SF1">
    <property type="entry name" value="ATP-BINDING CASSETTE SUB-FAMILY B MEMBER 10, MITOCHONDRIAL"/>
    <property type="match status" value="1"/>
</dbReference>
<feature type="transmembrane region" description="Helical" evidence="9">
    <location>
        <begin position="52"/>
        <end position="71"/>
    </location>
</feature>
<organism evidence="12 13">
    <name type="scientific">Anaerotruncus colihominis</name>
    <dbReference type="NCBI Taxonomy" id="169435"/>
    <lineage>
        <taxon>Bacteria</taxon>
        <taxon>Bacillati</taxon>
        <taxon>Bacillota</taxon>
        <taxon>Clostridia</taxon>
        <taxon>Eubacteriales</taxon>
        <taxon>Oscillospiraceae</taxon>
        <taxon>Anaerotruncus</taxon>
    </lineage>
</organism>
<evidence type="ECO:0000256" key="2">
    <source>
        <dbReference type="ARBA" id="ARBA00022448"/>
    </source>
</evidence>
<dbReference type="CDD" id="cd18548">
    <property type="entry name" value="ABC_6TM_Tm287_like"/>
    <property type="match status" value="1"/>
</dbReference>
<evidence type="ECO:0000256" key="1">
    <source>
        <dbReference type="ARBA" id="ARBA00004651"/>
    </source>
</evidence>
<dbReference type="SMART" id="SM00382">
    <property type="entry name" value="AAA"/>
    <property type="match status" value="1"/>
</dbReference>
<keyword evidence="3" id="KW-1003">Cell membrane</keyword>
<dbReference type="InterPro" id="IPR039421">
    <property type="entry name" value="Type_1_exporter"/>
</dbReference>
<dbReference type="EC" id="3.6.3.-" evidence="12"/>
<dbReference type="PANTHER" id="PTHR43394">
    <property type="entry name" value="ATP-DEPENDENT PERMEASE MDL1, MITOCHONDRIAL"/>
    <property type="match status" value="1"/>
</dbReference>
<dbReference type="InterPro" id="IPR011527">
    <property type="entry name" value="ABC1_TM_dom"/>
</dbReference>
<dbReference type="InterPro" id="IPR017871">
    <property type="entry name" value="ABC_transporter-like_CS"/>
</dbReference>
<feature type="transmembrane region" description="Helical" evidence="9">
    <location>
        <begin position="133"/>
        <end position="149"/>
    </location>
</feature>
<keyword evidence="4 9" id="KW-0812">Transmembrane</keyword>
<feature type="transmembrane region" description="Helical" evidence="9">
    <location>
        <begin position="155"/>
        <end position="178"/>
    </location>
</feature>
<dbReference type="SUPFAM" id="SSF90123">
    <property type="entry name" value="ABC transporter transmembrane region"/>
    <property type="match status" value="1"/>
</dbReference>
<dbReference type="PROSITE" id="PS50893">
    <property type="entry name" value="ABC_TRANSPORTER_2"/>
    <property type="match status" value="1"/>
</dbReference>
<evidence type="ECO:0000256" key="9">
    <source>
        <dbReference type="SAM" id="Phobius"/>
    </source>
</evidence>
<reference evidence="12 13" key="1">
    <citation type="submission" date="2015-09" db="EMBL/GenBank/DDBJ databases">
        <authorList>
            <consortium name="Pathogen Informatics"/>
        </authorList>
    </citation>
    <scope>NUCLEOTIDE SEQUENCE [LARGE SCALE GENOMIC DNA]</scope>
    <source>
        <strain evidence="12 13">2789STDY5834939</strain>
    </source>
</reference>
<dbReference type="GO" id="GO:0015421">
    <property type="term" value="F:ABC-type oligopeptide transporter activity"/>
    <property type="evidence" value="ECO:0007669"/>
    <property type="project" value="TreeGrafter"/>
</dbReference>
<evidence type="ECO:0000256" key="5">
    <source>
        <dbReference type="ARBA" id="ARBA00022741"/>
    </source>
</evidence>
<dbReference type="FunFam" id="3.40.50.300:FF:000221">
    <property type="entry name" value="Multidrug ABC transporter ATP-binding protein"/>
    <property type="match status" value="1"/>
</dbReference>
<dbReference type="Pfam" id="PF00005">
    <property type="entry name" value="ABC_tran"/>
    <property type="match status" value="1"/>
</dbReference>
<feature type="transmembrane region" description="Helical" evidence="9">
    <location>
        <begin position="235"/>
        <end position="258"/>
    </location>
</feature>
<sequence>MRQIMSYLAPYKKSVVIAVAFMLLDVVCEVIQPTLMSNIVGFGIQSGDIPYIVGTGSLMILFALIAILAGFGNARHSAKAGVGFAAGLRRGLFEKVQQFSFKNIDAFSTASLATRLTNDVTLLQNAGIMTLRLMIRAPLMFVFALIMALRMNAELAIILVVIIPVLLLSLGFIITHALPLFNKMQARVDALNGSVQENLTNVRVVKSFVRQDFEKKKFKISNDNLTDASLRAMNVVIFSMPVMMLVMNLSTVAVVWFGGGQVIGGLLTAADMVAFINYIFQILMSLMMLSMMFVQISRASASYKRAIEVLSAEIDLTDTPDAQEYTIKGDVKFDHVSFKYDPEHPNNILTDIDFDAKPGQTIAVIGGTGAGKSSLIQLIPRLYDVTAGRVLIDGRDVRDYKVESLRSQIGVVLQKNTLFSGTIRDNIKWGNEHATDDEMIEAAKAAQAHDFIMRFPKGYDTWIEQGGVNVSGGQKQRLCIARAVLKKPPILILDDSTSAVDTATEAKIREAFGTSLRQTTKFIIAQRISSVKDADQIIILSDGRISAIGTHEQLLAASEDYQEIYYSQQEKEANA</sequence>
<accession>A0A174M642</accession>
<evidence type="ECO:0000256" key="4">
    <source>
        <dbReference type="ARBA" id="ARBA00022692"/>
    </source>
</evidence>
<dbReference type="Pfam" id="PF00664">
    <property type="entry name" value="ABC_membrane"/>
    <property type="match status" value="1"/>
</dbReference>
<gene>
    <name evidence="12" type="ORF">ERS852551_00392</name>
</gene>
<dbReference type="Gene3D" id="3.40.50.300">
    <property type="entry name" value="P-loop containing nucleotide triphosphate hydrolases"/>
    <property type="match status" value="1"/>
</dbReference>
<protein>
    <submittedName>
        <fullName evidence="12">Putative multidrug export ATP-binding/permease protein SAV1866</fullName>
        <ecNumber evidence="12">3.6.3.-</ecNumber>
    </submittedName>
</protein>
<evidence type="ECO:0000256" key="7">
    <source>
        <dbReference type="ARBA" id="ARBA00022989"/>
    </source>
</evidence>
<dbReference type="GO" id="GO:0016887">
    <property type="term" value="F:ATP hydrolysis activity"/>
    <property type="evidence" value="ECO:0007669"/>
    <property type="project" value="InterPro"/>
</dbReference>
<keyword evidence="7 9" id="KW-1133">Transmembrane helix</keyword>
<dbReference type="GO" id="GO:0005886">
    <property type="term" value="C:plasma membrane"/>
    <property type="evidence" value="ECO:0007669"/>
    <property type="project" value="UniProtKB-SubCell"/>
</dbReference>
<evidence type="ECO:0000259" key="11">
    <source>
        <dbReference type="PROSITE" id="PS50929"/>
    </source>
</evidence>
<proteinExistence type="predicted"/>
<keyword evidence="5" id="KW-0547">Nucleotide-binding</keyword>
<evidence type="ECO:0000259" key="10">
    <source>
        <dbReference type="PROSITE" id="PS50893"/>
    </source>
</evidence>
<feature type="domain" description="ABC transporter" evidence="10">
    <location>
        <begin position="331"/>
        <end position="567"/>
    </location>
</feature>
<feature type="transmembrane region" description="Helical" evidence="9">
    <location>
        <begin position="278"/>
        <end position="296"/>
    </location>
</feature>
<dbReference type="AlphaFoldDB" id="A0A174M642"/>
<evidence type="ECO:0000256" key="3">
    <source>
        <dbReference type="ARBA" id="ARBA00022475"/>
    </source>
</evidence>
<dbReference type="SUPFAM" id="SSF52540">
    <property type="entry name" value="P-loop containing nucleoside triphosphate hydrolases"/>
    <property type="match status" value="1"/>
</dbReference>
<name>A0A174M642_9FIRM</name>
<dbReference type="PROSITE" id="PS50929">
    <property type="entry name" value="ABC_TM1F"/>
    <property type="match status" value="1"/>
</dbReference>
<dbReference type="Proteomes" id="UP000095765">
    <property type="component" value="Unassembled WGS sequence"/>
</dbReference>
<dbReference type="InterPro" id="IPR036640">
    <property type="entry name" value="ABC1_TM_sf"/>
</dbReference>
<dbReference type="Gene3D" id="1.20.1560.10">
    <property type="entry name" value="ABC transporter type 1, transmembrane domain"/>
    <property type="match status" value="1"/>
</dbReference>
<keyword evidence="12" id="KW-0378">Hydrolase</keyword>
<keyword evidence="6 12" id="KW-0067">ATP-binding</keyword>
<dbReference type="PROSITE" id="PS00211">
    <property type="entry name" value="ABC_TRANSPORTER_1"/>
    <property type="match status" value="1"/>
</dbReference>
<evidence type="ECO:0000256" key="6">
    <source>
        <dbReference type="ARBA" id="ARBA00022840"/>
    </source>
</evidence>
<evidence type="ECO:0000313" key="13">
    <source>
        <dbReference type="Proteomes" id="UP000095765"/>
    </source>
</evidence>
<dbReference type="InterPro" id="IPR003593">
    <property type="entry name" value="AAA+_ATPase"/>
</dbReference>
<comment type="subcellular location">
    <subcellularLocation>
        <location evidence="1">Cell membrane</location>
        <topology evidence="1">Multi-pass membrane protein</topology>
    </subcellularLocation>
</comment>
<dbReference type="GO" id="GO:0005524">
    <property type="term" value="F:ATP binding"/>
    <property type="evidence" value="ECO:0007669"/>
    <property type="project" value="UniProtKB-KW"/>
</dbReference>
<dbReference type="InterPro" id="IPR003439">
    <property type="entry name" value="ABC_transporter-like_ATP-bd"/>
</dbReference>
<keyword evidence="2" id="KW-0813">Transport</keyword>
<dbReference type="InterPro" id="IPR027417">
    <property type="entry name" value="P-loop_NTPase"/>
</dbReference>
<keyword evidence="8 9" id="KW-0472">Membrane</keyword>
<evidence type="ECO:0000313" key="12">
    <source>
        <dbReference type="EMBL" id="CUP30641.1"/>
    </source>
</evidence>